<keyword evidence="9" id="KW-0472">Membrane</keyword>
<keyword evidence="3" id="KW-0597">Phosphoprotein</keyword>
<dbReference type="CDD" id="cd16917">
    <property type="entry name" value="HATPase_UhpB-NarQ-NarX-like"/>
    <property type="match status" value="1"/>
</dbReference>
<evidence type="ECO:0000256" key="5">
    <source>
        <dbReference type="ARBA" id="ARBA00022741"/>
    </source>
</evidence>
<feature type="domain" description="Histidine kinase/HSP90-like ATPase" evidence="10">
    <location>
        <begin position="296"/>
        <end position="385"/>
    </location>
</feature>
<feature type="domain" description="Signal transduction histidine kinase subgroup 3 dimerisation and phosphoacceptor" evidence="11">
    <location>
        <begin position="186"/>
        <end position="249"/>
    </location>
</feature>
<sequence length="389" mass="40333">MERGRVWRLHRSWLIALLLCGLLLFDLPLGWDSAYDDEWWVLPCAAPLIVTAVLAPRSPVRAGLATAGLLIVSSVVVHLAGAHMPGPIAVTEVVAVAAIVVEVVRAIPALTAAALVSLLTVAEGAAELIRGGWPRRVPSLLETAVTLAVLVVVVLTPVAVGRYLRGRDSAAARATRNAVAAARYRERVGLARELHDVVAHHIGGVVVQAQAAQVMPGPEAGARLLALAEEAGTDALAALRRMVSVLREGEPDGGAPARPMDLDADLRAATATPPGGTPVRLSIAAADSIPAVIATSVLRLVQESVTNARRHAAGAREIAVTVSAGEGIVRVTIRNDGRPGAQPQRYGGGFGLVGMGERVQLLGGRFAAGPEPDGGWQVVADLPLAEPAR</sequence>
<dbReference type="Pfam" id="PF02518">
    <property type="entry name" value="HATPase_c"/>
    <property type="match status" value="1"/>
</dbReference>
<dbReference type="EMBL" id="BOQP01000067">
    <property type="protein sequence ID" value="GIM84547.1"/>
    <property type="molecule type" value="Genomic_DNA"/>
</dbReference>
<evidence type="ECO:0000313" key="12">
    <source>
        <dbReference type="EMBL" id="GIM84547.1"/>
    </source>
</evidence>
<reference evidence="12" key="1">
    <citation type="submission" date="2021-03" db="EMBL/GenBank/DDBJ databases">
        <title>Whole genome shotgun sequence of Actinoplanes consettensis NBRC 14913.</title>
        <authorList>
            <person name="Komaki H."/>
            <person name="Tamura T."/>
        </authorList>
    </citation>
    <scope>NUCLEOTIDE SEQUENCE</scope>
    <source>
        <strain evidence="12">NBRC 14913</strain>
    </source>
</reference>
<evidence type="ECO:0000256" key="4">
    <source>
        <dbReference type="ARBA" id="ARBA00022679"/>
    </source>
</evidence>
<keyword evidence="6" id="KW-0418">Kinase</keyword>
<keyword evidence="4" id="KW-0808">Transferase</keyword>
<comment type="caution">
    <text evidence="12">The sequence shown here is derived from an EMBL/GenBank/DDBJ whole genome shotgun (WGS) entry which is preliminary data.</text>
</comment>
<name>A0A919T507_9ACTN</name>
<proteinExistence type="predicted"/>
<dbReference type="Gene3D" id="1.20.5.1930">
    <property type="match status" value="1"/>
</dbReference>
<dbReference type="InterPro" id="IPR003594">
    <property type="entry name" value="HATPase_dom"/>
</dbReference>
<keyword evidence="13" id="KW-1185">Reference proteome</keyword>
<dbReference type="GO" id="GO:0016020">
    <property type="term" value="C:membrane"/>
    <property type="evidence" value="ECO:0007669"/>
    <property type="project" value="InterPro"/>
</dbReference>
<evidence type="ECO:0000256" key="3">
    <source>
        <dbReference type="ARBA" id="ARBA00022553"/>
    </source>
</evidence>
<dbReference type="InterPro" id="IPR036890">
    <property type="entry name" value="HATPase_C_sf"/>
</dbReference>
<keyword evidence="9" id="KW-0812">Transmembrane</keyword>
<dbReference type="AlphaFoldDB" id="A0A919T507"/>
<protein>
    <recommendedName>
        <fullName evidence="2">histidine kinase</fullName>
        <ecNumber evidence="2">2.7.13.3</ecNumber>
    </recommendedName>
</protein>
<dbReference type="GO" id="GO:0046983">
    <property type="term" value="F:protein dimerization activity"/>
    <property type="evidence" value="ECO:0007669"/>
    <property type="project" value="InterPro"/>
</dbReference>
<evidence type="ECO:0000256" key="8">
    <source>
        <dbReference type="ARBA" id="ARBA00023012"/>
    </source>
</evidence>
<evidence type="ECO:0000259" key="11">
    <source>
        <dbReference type="Pfam" id="PF07730"/>
    </source>
</evidence>
<comment type="catalytic activity">
    <reaction evidence="1">
        <text>ATP + protein L-histidine = ADP + protein N-phospho-L-histidine.</text>
        <dbReference type="EC" id="2.7.13.3"/>
    </reaction>
</comment>
<evidence type="ECO:0000313" key="13">
    <source>
        <dbReference type="Proteomes" id="UP000680865"/>
    </source>
</evidence>
<dbReference type="Proteomes" id="UP000680865">
    <property type="component" value="Unassembled WGS sequence"/>
</dbReference>
<accession>A0A919T507</accession>
<evidence type="ECO:0000256" key="6">
    <source>
        <dbReference type="ARBA" id="ARBA00022777"/>
    </source>
</evidence>
<evidence type="ECO:0000256" key="1">
    <source>
        <dbReference type="ARBA" id="ARBA00000085"/>
    </source>
</evidence>
<gene>
    <name evidence="12" type="ORF">Aco04nite_91940</name>
</gene>
<dbReference type="RefSeq" id="WP_213003482.1">
    <property type="nucleotide sequence ID" value="NZ_BAAATW010000026.1"/>
</dbReference>
<feature type="transmembrane region" description="Helical" evidence="9">
    <location>
        <begin position="62"/>
        <end position="81"/>
    </location>
</feature>
<feature type="transmembrane region" description="Helical" evidence="9">
    <location>
        <begin position="140"/>
        <end position="160"/>
    </location>
</feature>
<feature type="transmembrane region" description="Helical" evidence="9">
    <location>
        <begin position="93"/>
        <end position="119"/>
    </location>
</feature>
<dbReference type="InterPro" id="IPR050482">
    <property type="entry name" value="Sensor_HK_TwoCompSys"/>
</dbReference>
<dbReference type="SUPFAM" id="SSF55874">
    <property type="entry name" value="ATPase domain of HSP90 chaperone/DNA topoisomerase II/histidine kinase"/>
    <property type="match status" value="1"/>
</dbReference>
<dbReference type="Pfam" id="PF07730">
    <property type="entry name" value="HisKA_3"/>
    <property type="match status" value="1"/>
</dbReference>
<keyword evidence="8" id="KW-0902">Two-component regulatory system</keyword>
<keyword evidence="7" id="KW-0067">ATP-binding</keyword>
<dbReference type="EC" id="2.7.13.3" evidence="2"/>
<dbReference type="GO" id="GO:0000155">
    <property type="term" value="F:phosphorelay sensor kinase activity"/>
    <property type="evidence" value="ECO:0007669"/>
    <property type="project" value="InterPro"/>
</dbReference>
<evidence type="ECO:0000259" key="10">
    <source>
        <dbReference type="Pfam" id="PF02518"/>
    </source>
</evidence>
<evidence type="ECO:0000256" key="2">
    <source>
        <dbReference type="ARBA" id="ARBA00012438"/>
    </source>
</evidence>
<dbReference type="InterPro" id="IPR011712">
    <property type="entry name" value="Sig_transdc_His_kin_sub3_dim/P"/>
</dbReference>
<dbReference type="Gene3D" id="3.30.565.10">
    <property type="entry name" value="Histidine kinase-like ATPase, C-terminal domain"/>
    <property type="match status" value="1"/>
</dbReference>
<evidence type="ECO:0000256" key="9">
    <source>
        <dbReference type="SAM" id="Phobius"/>
    </source>
</evidence>
<keyword evidence="9" id="KW-1133">Transmembrane helix</keyword>
<dbReference type="GO" id="GO:0005524">
    <property type="term" value="F:ATP binding"/>
    <property type="evidence" value="ECO:0007669"/>
    <property type="project" value="UniProtKB-KW"/>
</dbReference>
<organism evidence="12 13">
    <name type="scientific">Winogradskya consettensis</name>
    <dbReference type="NCBI Taxonomy" id="113560"/>
    <lineage>
        <taxon>Bacteria</taxon>
        <taxon>Bacillati</taxon>
        <taxon>Actinomycetota</taxon>
        <taxon>Actinomycetes</taxon>
        <taxon>Micromonosporales</taxon>
        <taxon>Micromonosporaceae</taxon>
        <taxon>Winogradskya</taxon>
    </lineage>
</organism>
<dbReference type="PANTHER" id="PTHR24421:SF10">
    <property type="entry name" value="NITRATE_NITRITE SENSOR PROTEIN NARQ"/>
    <property type="match status" value="1"/>
</dbReference>
<evidence type="ECO:0000256" key="7">
    <source>
        <dbReference type="ARBA" id="ARBA00022840"/>
    </source>
</evidence>
<keyword evidence="5" id="KW-0547">Nucleotide-binding</keyword>
<feature type="transmembrane region" description="Helical" evidence="9">
    <location>
        <begin position="40"/>
        <end position="55"/>
    </location>
</feature>
<dbReference type="PANTHER" id="PTHR24421">
    <property type="entry name" value="NITRATE/NITRITE SENSOR PROTEIN NARX-RELATED"/>
    <property type="match status" value="1"/>
</dbReference>